<protein>
    <submittedName>
        <fullName evidence="2">AAA-like domain-containing protein</fullName>
    </submittedName>
</protein>
<dbReference type="SUPFAM" id="SSF52540">
    <property type="entry name" value="P-loop containing nucleoside triphosphate hydrolases"/>
    <property type="match status" value="1"/>
</dbReference>
<dbReference type="EMBL" id="CP113797">
    <property type="protein sequence ID" value="WAL61357.1"/>
    <property type="molecule type" value="Genomic_DNA"/>
</dbReference>
<dbReference type="AlphaFoldDB" id="A0A9E8ZE81"/>
<proteinExistence type="predicted"/>
<evidence type="ECO:0000313" key="2">
    <source>
        <dbReference type="EMBL" id="WAL61357.1"/>
    </source>
</evidence>
<dbReference type="InterPro" id="IPR027417">
    <property type="entry name" value="P-loop_NTPase"/>
</dbReference>
<dbReference type="KEGG" id="tsin:OXH18_05025"/>
<dbReference type="Pfam" id="PF14516">
    <property type="entry name" value="AAA_35"/>
    <property type="match status" value="1"/>
</dbReference>
<keyword evidence="3" id="KW-1185">Reference proteome</keyword>
<reference evidence="2" key="1">
    <citation type="submission" date="2022-12" db="EMBL/GenBank/DDBJ databases">
        <title>Polyphasic identification of a Novel Hot-Spring Cyanobacterium Ocullathermofonsia sinensis gen nov. sp. nov. and Genomic Insights on its Adaptations to the Thermal Habitat.</title>
        <authorList>
            <person name="Daroch M."/>
            <person name="Tang J."/>
            <person name="Jiang Y."/>
        </authorList>
    </citation>
    <scope>NUCLEOTIDE SEQUENCE</scope>
    <source>
        <strain evidence="2">PKUAC-SCTA174</strain>
    </source>
</reference>
<feature type="region of interest" description="Disordered" evidence="1">
    <location>
        <begin position="91"/>
        <end position="115"/>
    </location>
</feature>
<evidence type="ECO:0000313" key="3">
    <source>
        <dbReference type="Proteomes" id="UP001163152"/>
    </source>
</evidence>
<dbReference type="Proteomes" id="UP001163152">
    <property type="component" value="Chromosome"/>
</dbReference>
<organism evidence="2 3">
    <name type="scientific">Thermocoleostomius sinensis A174</name>
    <dbReference type="NCBI Taxonomy" id="2016057"/>
    <lineage>
        <taxon>Bacteria</taxon>
        <taxon>Bacillati</taxon>
        <taxon>Cyanobacteriota</taxon>
        <taxon>Cyanophyceae</taxon>
        <taxon>Oculatellales</taxon>
        <taxon>Oculatellaceae</taxon>
        <taxon>Thermocoleostomius</taxon>
    </lineage>
</organism>
<name>A0A9E8ZE81_9CYAN</name>
<dbReference type="RefSeq" id="WP_268611310.1">
    <property type="nucleotide sequence ID" value="NZ_CP113797.1"/>
</dbReference>
<dbReference type="Gene3D" id="3.40.50.300">
    <property type="entry name" value="P-loop containing nucleotide triphosphate hydrolases"/>
    <property type="match status" value="1"/>
</dbReference>
<accession>A0A9E8ZE81</accession>
<feature type="compositionally biased region" description="Basic and acidic residues" evidence="1">
    <location>
        <begin position="91"/>
        <end position="102"/>
    </location>
</feature>
<gene>
    <name evidence="2" type="ORF">OXH18_05025</name>
</gene>
<sequence>MAQSYPSKRRRRRGVVLTTHGLQKLQDAKELAELEENAGNRYTLEALSERTGLAVDTLMKVFAGEAGVDRQTLKLCFKAFNLQLETADYHYPESEPPEKLKTESLQSLSEPELPEGQVPLGSVFYMERPPIEADSYKTILQPGALIRIKGPRRMGKTSLMVRVLDYAAQQHYQTVSLSLQLADRQVFQDLNRFLQWFCASVGLGLQLPSRLTDYWDDLFGSQISCKMYFEQYLLTAIAHPLVLGLDDVDRLFQFPHLASDFFGLLRSWHEEGKNREIWKKLRLVVVHSNEVYIPLEANRSPFNVGLPIELKPFTVVQVQTLANRYGLSWSVEDAKKLMDLVDGHPFLVRQGLHHIWHNNVTLDELVQTPASGEGIYYEHLQQQLWYLQQQPELAEVFAQALTQSSTEFDLVQLSKLQSMGLVHLQGNRPVPSCRLYRQYFQSHR</sequence>
<evidence type="ECO:0000256" key="1">
    <source>
        <dbReference type="SAM" id="MobiDB-lite"/>
    </source>
</evidence>